<dbReference type="AlphaFoldDB" id="A0A9P1GUZ5"/>
<protein>
    <submittedName>
        <fullName evidence="2">Uncharacterized protein</fullName>
    </submittedName>
</protein>
<sequence length="441" mass="47734">MVSLLDSNSKGARKRLFRPGTGMSMRSAVGMVRPPFYALDGTTRLGYIESPLRGHSPLGRSTTLEPQANSETVQAVERSPPKSNSPLHKKKASSTSLGDPRRGLPSPPHSLVDGVKPSREEVNLSNMKRNTSALRQVSHASEGGDDADHLGRSGASSPIFPQGSMATGQQRPAPLPSPASSDATMRDNEAEAPQWAMPVIKTVQSRRDTIRLNRPMGKPELTIVPASAGLGISAQERPLLVSETVARTPTQATLEAFDMDTPQPLETYQDAILGSTPPRSPALPDLRGRQMHREAVRSSPQAANRPPHSGLRESPAQDAQRAPAPGFRPSPLNEREPRRNNEPQRPVRAVYDPTDRPQPSPGLARPQYGNDLDYGFTFPSPKRLDFDFAPAPNSAPKRGGKTPSQPKMGKAPPKQPNDLLIGSRMMVRPTGMPDRYGTAFI</sequence>
<accession>A0A9P1GUZ5</accession>
<feature type="compositionally biased region" description="Polar residues" evidence="1">
    <location>
        <begin position="123"/>
        <end position="139"/>
    </location>
</feature>
<keyword evidence="3" id="KW-1185">Reference proteome</keyword>
<comment type="caution">
    <text evidence="2">The sequence shown here is derived from an EMBL/GenBank/DDBJ whole genome shotgun (WGS) entry which is preliminary data.</text>
</comment>
<organism evidence="2 3">
    <name type="scientific">Parascedosporium putredinis</name>
    <dbReference type="NCBI Taxonomy" id="1442378"/>
    <lineage>
        <taxon>Eukaryota</taxon>
        <taxon>Fungi</taxon>
        <taxon>Dikarya</taxon>
        <taxon>Ascomycota</taxon>
        <taxon>Pezizomycotina</taxon>
        <taxon>Sordariomycetes</taxon>
        <taxon>Hypocreomycetidae</taxon>
        <taxon>Microascales</taxon>
        <taxon>Microascaceae</taxon>
        <taxon>Parascedosporium</taxon>
    </lineage>
</organism>
<evidence type="ECO:0000313" key="3">
    <source>
        <dbReference type="Proteomes" id="UP000838763"/>
    </source>
</evidence>
<feature type="compositionally biased region" description="Polar residues" evidence="1">
    <location>
        <begin position="59"/>
        <end position="73"/>
    </location>
</feature>
<feature type="region of interest" description="Disordered" evidence="1">
    <location>
        <begin position="51"/>
        <end position="196"/>
    </location>
</feature>
<evidence type="ECO:0000313" key="2">
    <source>
        <dbReference type="EMBL" id="CAI4211084.1"/>
    </source>
</evidence>
<name>A0A9P1GUZ5_9PEZI</name>
<proteinExistence type="predicted"/>
<dbReference type="Proteomes" id="UP000838763">
    <property type="component" value="Unassembled WGS sequence"/>
</dbReference>
<gene>
    <name evidence="2" type="ORF">PPNO1_LOCUS882</name>
</gene>
<feature type="region of interest" description="Disordered" evidence="1">
    <location>
        <begin position="290"/>
        <end position="441"/>
    </location>
</feature>
<evidence type="ECO:0000256" key="1">
    <source>
        <dbReference type="SAM" id="MobiDB-lite"/>
    </source>
</evidence>
<dbReference type="OrthoDB" id="10679969at2759"/>
<dbReference type="EMBL" id="CALLCH030000001">
    <property type="protein sequence ID" value="CAI4211084.1"/>
    <property type="molecule type" value="Genomic_DNA"/>
</dbReference>
<reference evidence="2" key="1">
    <citation type="submission" date="2022-11" db="EMBL/GenBank/DDBJ databases">
        <authorList>
            <person name="Scott C."/>
            <person name="Bruce N."/>
        </authorList>
    </citation>
    <scope>NUCLEOTIDE SEQUENCE</scope>
</reference>
<feature type="compositionally biased region" description="Basic and acidic residues" evidence="1">
    <location>
        <begin position="333"/>
        <end position="342"/>
    </location>
</feature>